<dbReference type="Gene3D" id="1.10.15.40">
    <property type="entry name" value="Electron transport complex subunit B, putative Fe-S cluster"/>
    <property type="match status" value="1"/>
</dbReference>
<dbReference type="PROSITE" id="PS51656">
    <property type="entry name" value="4FE4S"/>
    <property type="match status" value="1"/>
</dbReference>
<dbReference type="InterPro" id="IPR024264">
    <property type="entry name" value="DUF3786"/>
</dbReference>
<evidence type="ECO:0000256" key="2">
    <source>
        <dbReference type="ARBA" id="ARBA00022723"/>
    </source>
</evidence>
<accession>C0QJC9</accession>
<dbReference type="GO" id="GO:0051539">
    <property type="term" value="F:4 iron, 4 sulfur cluster binding"/>
    <property type="evidence" value="ECO:0007669"/>
    <property type="project" value="UniProtKB-KW"/>
</dbReference>
<evidence type="ECO:0000256" key="4">
    <source>
        <dbReference type="ARBA" id="ARBA00023014"/>
    </source>
</evidence>
<evidence type="ECO:0000256" key="1">
    <source>
        <dbReference type="ARBA" id="ARBA00022485"/>
    </source>
</evidence>
<gene>
    <name evidence="6" type="ordered locus">HRM2_28540</name>
</gene>
<evidence type="ECO:0000313" key="6">
    <source>
        <dbReference type="EMBL" id="ACN15942.1"/>
    </source>
</evidence>
<protein>
    <recommendedName>
        <fullName evidence="5">4Fe-4S domain-containing protein</fullName>
    </recommendedName>
</protein>
<dbReference type="OrthoDB" id="9793312at2"/>
<keyword evidence="2" id="KW-0479">Metal-binding</keyword>
<dbReference type="RefSeq" id="WP_015904704.1">
    <property type="nucleotide sequence ID" value="NC_012108.1"/>
</dbReference>
<dbReference type="Proteomes" id="UP000000442">
    <property type="component" value="Chromosome"/>
</dbReference>
<dbReference type="HOGENOM" id="CLU_1044810_0_0_7"/>
<keyword evidence="7" id="KW-1185">Reference proteome</keyword>
<dbReference type="EMBL" id="CP001087">
    <property type="protein sequence ID" value="ACN15942.1"/>
    <property type="molecule type" value="Genomic_DNA"/>
</dbReference>
<proteinExistence type="predicted"/>
<keyword evidence="4" id="KW-0411">Iron-sulfur</keyword>
<dbReference type="AlphaFoldDB" id="C0QJC9"/>
<organism evidence="6 7">
    <name type="scientific">Desulforapulum autotrophicum (strain ATCC 43914 / DSM 3382 / VKM B-1955 / HRM2)</name>
    <name type="common">Desulfobacterium autotrophicum</name>
    <dbReference type="NCBI Taxonomy" id="177437"/>
    <lineage>
        <taxon>Bacteria</taxon>
        <taxon>Pseudomonadati</taxon>
        <taxon>Thermodesulfobacteriota</taxon>
        <taxon>Desulfobacteria</taxon>
        <taxon>Desulfobacterales</taxon>
        <taxon>Desulfobacteraceae</taxon>
        <taxon>Desulforapulum</taxon>
    </lineage>
</organism>
<dbReference type="KEGG" id="dat:HRM2_28540"/>
<dbReference type="STRING" id="177437.HRM2_28540"/>
<dbReference type="GO" id="GO:0046872">
    <property type="term" value="F:metal ion binding"/>
    <property type="evidence" value="ECO:0007669"/>
    <property type="project" value="UniProtKB-KW"/>
</dbReference>
<dbReference type="eggNOG" id="COG1456">
    <property type="taxonomic scope" value="Bacteria"/>
</dbReference>
<dbReference type="Pfam" id="PF04060">
    <property type="entry name" value="FeS"/>
    <property type="match status" value="1"/>
</dbReference>
<name>C0QJC9_DESAH</name>
<dbReference type="InterPro" id="IPR007202">
    <property type="entry name" value="4Fe-4S_dom"/>
</dbReference>
<reference evidence="6 7" key="1">
    <citation type="journal article" date="2009" name="Environ. Microbiol.">
        <title>Genome sequence of Desulfobacterium autotrophicum HRM2, a marine sulfate reducer oxidizing organic carbon completely to carbon dioxide.</title>
        <authorList>
            <person name="Strittmatter A.W."/>
            <person name="Liesegang H."/>
            <person name="Rabus R."/>
            <person name="Decker I."/>
            <person name="Amann J."/>
            <person name="Andres S."/>
            <person name="Henne A."/>
            <person name="Fricke W.F."/>
            <person name="Martinez-Arias R."/>
            <person name="Bartels D."/>
            <person name="Goesmann A."/>
            <person name="Krause L."/>
            <person name="Puehler A."/>
            <person name="Klenk H.P."/>
            <person name="Richter M."/>
            <person name="Schuler M."/>
            <person name="Gloeckner F.O."/>
            <person name="Meyerdierks A."/>
            <person name="Gottschalk G."/>
            <person name="Amann R."/>
        </authorList>
    </citation>
    <scope>NUCLEOTIDE SEQUENCE [LARGE SCALE GENOMIC DNA]</scope>
    <source>
        <strain evidence="7">ATCC 43914 / DSM 3382 / HRM2</strain>
    </source>
</reference>
<evidence type="ECO:0000259" key="5">
    <source>
        <dbReference type="PROSITE" id="PS51656"/>
    </source>
</evidence>
<evidence type="ECO:0000256" key="3">
    <source>
        <dbReference type="ARBA" id="ARBA00023004"/>
    </source>
</evidence>
<sequence>MTLTTPEIYKLLPKTNCKECRANSCFAFAALVFKGDREIDECPYVDKKSIALVKKNNSQHNSIETEQDKLLKSLKDQVAGIDLESRAIPTGGTFSNNRLTLKVMGKNVAIDTSGKIFTDIHVNAWIAAPFMDYVINAKGTLPTGVWSPFRELPGGKDRYRLFEQRCEGSLKHLADTYPDLFEDLMVLFNGQQVHDHYQSDISLVLHPLPLVPILICYWKPDEGMASDLNLFFDETVEDNLNIQQVYTLGAGLVTMFEKIAVRHGISTTCPVH</sequence>
<keyword evidence="3" id="KW-0408">Iron</keyword>
<evidence type="ECO:0000313" key="7">
    <source>
        <dbReference type="Proteomes" id="UP000000442"/>
    </source>
</evidence>
<feature type="domain" description="4Fe-4S" evidence="5">
    <location>
        <begin position="1"/>
        <end position="59"/>
    </location>
</feature>
<keyword evidence="1" id="KW-0004">4Fe-4S</keyword>
<dbReference type="Pfam" id="PF12654">
    <property type="entry name" value="DUF3786"/>
    <property type="match status" value="1"/>
</dbReference>